<feature type="compositionally biased region" description="Basic and acidic residues" evidence="1">
    <location>
        <begin position="386"/>
        <end position="395"/>
    </location>
</feature>
<name>A0A9J6DQ90_RHIMP</name>
<dbReference type="PROSITE" id="PS51885">
    <property type="entry name" value="NEPRILYSIN"/>
    <property type="match status" value="1"/>
</dbReference>
<feature type="compositionally biased region" description="Basic and acidic residues" evidence="1">
    <location>
        <begin position="40"/>
        <end position="111"/>
    </location>
</feature>
<organism evidence="3 4">
    <name type="scientific">Rhipicephalus microplus</name>
    <name type="common">Cattle tick</name>
    <name type="synonym">Boophilus microplus</name>
    <dbReference type="NCBI Taxonomy" id="6941"/>
    <lineage>
        <taxon>Eukaryota</taxon>
        <taxon>Metazoa</taxon>
        <taxon>Ecdysozoa</taxon>
        <taxon>Arthropoda</taxon>
        <taxon>Chelicerata</taxon>
        <taxon>Arachnida</taxon>
        <taxon>Acari</taxon>
        <taxon>Parasitiformes</taxon>
        <taxon>Ixodida</taxon>
        <taxon>Ixodoidea</taxon>
        <taxon>Ixodidae</taxon>
        <taxon>Rhipicephalinae</taxon>
        <taxon>Rhipicephalus</taxon>
        <taxon>Boophilus</taxon>
    </lineage>
</organism>
<dbReference type="InterPro" id="IPR000718">
    <property type="entry name" value="Peptidase_M13"/>
</dbReference>
<feature type="region of interest" description="Disordered" evidence="1">
    <location>
        <begin position="40"/>
        <end position="144"/>
    </location>
</feature>
<feature type="compositionally biased region" description="Acidic residues" evidence="1">
    <location>
        <begin position="172"/>
        <end position="191"/>
    </location>
</feature>
<reference evidence="3" key="1">
    <citation type="journal article" date="2020" name="Cell">
        <title>Large-Scale Comparative Analyses of Tick Genomes Elucidate Their Genetic Diversity and Vector Capacities.</title>
        <authorList>
            <consortium name="Tick Genome and Microbiome Consortium (TIGMIC)"/>
            <person name="Jia N."/>
            <person name="Wang J."/>
            <person name="Shi W."/>
            <person name="Du L."/>
            <person name="Sun Y."/>
            <person name="Zhan W."/>
            <person name="Jiang J.F."/>
            <person name="Wang Q."/>
            <person name="Zhang B."/>
            <person name="Ji P."/>
            <person name="Bell-Sakyi L."/>
            <person name="Cui X.M."/>
            <person name="Yuan T.T."/>
            <person name="Jiang B.G."/>
            <person name="Yang W.F."/>
            <person name="Lam T.T."/>
            <person name="Chang Q.C."/>
            <person name="Ding S.J."/>
            <person name="Wang X.J."/>
            <person name="Zhu J.G."/>
            <person name="Ruan X.D."/>
            <person name="Zhao L."/>
            <person name="Wei J.T."/>
            <person name="Ye R.Z."/>
            <person name="Que T.C."/>
            <person name="Du C.H."/>
            <person name="Zhou Y.H."/>
            <person name="Cheng J.X."/>
            <person name="Dai P.F."/>
            <person name="Guo W.B."/>
            <person name="Han X.H."/>
            <person name="Huang E.J."/>
            <person name="Li L.F."/>
            <person name="Wei W."/>
            <person name="Gao Y.C."/>
            <person name="Liu J.Z."/>
            <person name="Shao H.Z."/>
            <person name="Wang X."/>
            <person name="Wang C.C."/>
            <person name="Yang T.C."/>
            <person name="Huo Q.B."/>
            <person name="Li W."/>
            <person name="Chen H.Y."/>
            <person name="Chen S.E."/>
            <person name="Zhou L.G."/>
            <person name="Ni X.B."/>
            <person name="Tian J.H."/>
            <person name="Sheng Y."/>
            <person name="Liu T."/>
            <person name="Pan Y.S."/>
            <person name="Xia L.Y."/>
            <person name="Li J."/>
            <person name="Zhao F."/>
            <person name="Cao W.C."/>
        </authorList>
    </citation>
    <scope>NUCLEOTIDE SEQUENCE</scope>
    <source>
        <strain evidence="3">Rmic-2018</strain>
    </source>
</reference>
<reference evidence="3" key="2">
    <citation type="submission" date="2021-09" db="EMBL/GenBank/DDBJ databases">
        <authorList>
            <person name="Jia N."/>
            <person name="Wang J."/>
            <person name="Shi W."/>
            <person name="Du L."/>
            <person name="Sun Y."/>
            <person name="Zhan W."/>
            <person name="Jiang J."/>
            <person name="Wang Q."/>
            <person name="Zhang B."/>
            <person name="Ji P."/>
            <person name="Sakyi L.B."/>
            <person name="Cui X."/>
            <person name="Yuan T."/>
            <person name="Jiang B."/>
            <person name="Yang W."/>
            <person name="Lam T.T.-Y."/>
            <person name="Chang Q."/>
            <person name="Ding S."/>
            <person name="Wang X."/>
            <person name="Zhu J."/>
            <person name="Ruan X."/>
            <person name="Zhao L."/>
            <person name="Wei J."/>
            <person name="Que T."/>
            <person name="Du C."/>
            <person name="Cheng J."/>
            <person name="Dai P."/>
            <person name="Han X."/>
            <person name="Huang E."/>
            <person name="Gao Y."/>
            <person name="Liu J."/>
            <person name="Shao H."/>
            <person name="Ye R."/>
            <person name="Li L."/>
            <person name="Wei W."/>
            <person name="Wang X."/>
            <person name="Wang C."/>
            <person name="Huo Q."/>
            <person name="Li W."/>
            <person name="Guo W."/>
            <person name="Chen H."/>
            <person name="Chen S."/>
            <person name="Zhou L."/>
            <person name="Zhou L."/>
            <person name="Ni X."/>
            <person name="Tian J."/>
            <person name="Zhou Y."/>
            <person name="Sheng Y."/>
            <person name="Liu T."/>
            <person name="Pan Y."/>
            <person name="Xia L."/>
            <person name="Li J."/>
            <person name="Zhao F."/>
            <person name="Cao W."/>
        </authorList>
    </citation>
    <scope>NUCLEOTIDE SEQUENCE</scope>
    <source>
        <strain evidence="3">Rmic-2018</strain>
        <tissue evidence="3">Larvae</tissue>
    </source>
</reference>
<feature type="region of interest" description="Disordered" evidence="1">
    <location>
        <begin position="229"/>
        <end position="269"/>
    </location>
</feature>
<keyword evidence="4" id="KW-1185">Reference proteome</keyword>
<evidence type="ECO:0000259" key="2">
    <source>
        <dbReference type="Pfam" id="PF01431"/>
    </source>
</evidence>
<feature type="region of interest" description="Disordered" evidence="1">
    <location>
        <begin position="316"/>
        <end position="401"/>
    </location>
</feature>
<dbReference type="VEuPathDB" id="VectorBase:LOC119185212"/>
<dbReference type="GO" id="GO:0004222">
    <property type="term" value="F:metalloendopeptidase activity"/>
    <property type="evidence" value="ECO:0007669"/>
    <property type="project" value="InterPro"/>
</dbReference>
<feature type="domain" description="Peptidase M13 C-terminal" evidence="2">
    <location>
        <begin position="866"/>
        <end position="965"/>
    </location>
</feature>
<dbReference type="InterPro" id="IPR018497">
    <property type="entry name" value="Peptidase_M13_C"/>
</dbReference>
<feature type="compositionally biased region" description="Basic and acidic residues" evidence="1">
    <location>
        <begin position="245"/>
        <end position="258"/>
    </location>
</feature>
<sequence>MNFVDEADKVSTAIADAFQAHSASSSEEYVAGAPLKAEMMKKKQEEVARKQKEAEESNKRDEKAQQLKEAQEQEENRKEEASKREEEEKRQNELDAKKLDEDEHQRRRKDEWLEDEEARWRPEKQKKEEKDGHRRRRRPRDEEQYAQRWFEERKRYEKVKSRRLKQERRWLEEDDSLEQLDQESELLEEQEATAKDGMSESGKAEALSPMTKHIVKVISKLDKCRINTERPSTMEVSTETGNDLFYRRPDQEPMRNEETQTGPVKQPVASYLIKRPRSETRLQRLLSFFGLASPEEPEQEVIEYNFFDPTAISSRYDDQQPNLVHDKGPYSEQKCANETAWQGENKESTEYRDPEEKPDKLNVREDDTSKQKKKHRGDKKSSKSALHPDVHKDRAPASTKTVKIHVNQTDKQNVSATGGTGTAQRGRGVGYIEEINEEIIEPQRNDYGQTVGPWLRKMRVVRPLETLSAGTMPRQIGSQWKNQPERMIDELWTCWRICPSTEQAPAERMNTHEQESATWLEDRTPVYREGNFEDECRTREDIEARIRAEEEVRVLKCKLRILEAGRHEGKSSFDERHEEEAIQQETEMLEVHLAAFMPSSLHALRQLSYLEVTGRSKVPDINSLCLRSMEGILPFCLVKAAALPLIQNGVALWQRRWFADLDFTFLRALPRFPWLDERALFALAFRLQRIRVDSPFSIDQVRKNAECLPVGLKVGNKLTDILDLFRKMRRRRTITEIHSGPGWRPLSPMKTWPYFDTSLRRVRVPQGLLNNSVPANSSVFAFHLSRVAIRYYATMVHLLYPSSKYHSEAALDLGHKSKRLFEVVERCLEKDWRAVSERETAVPSTQYGLLDHRAWWLRQWLLGQTLAIELAWHAFRELTDVRRVWKPRYRFVTLPDFTSTQLFFMYYALDHCERDYEDFERRQFFQRKRPPPKMRVNLPLRHVKAFADAFGCRRGDQMRADQQCTTFLH</sequence>
<dbReference type="AlphaFoldDB" id="A0A9J6DQ90"/>
<feature type="region of interest" description="Disordered" evidence="1">
    <location>
        <begin position="168"/>
        <end position="208"/>
    </location>
</feature>
<evidence type="ECO:0000313" key="3">
    <source>
        <dbReference type="EMBL" id="KAH8024097.1"/>
    </source>
</evidence>
<dbReference type="Gene3D" id="3.40.390.10">
    <property type="entry name" value="Collagenase (Catalytic Domain)"/>
    <property type="match status" value="1"/>
</dbReference>
<dbReference type="Proteomes" id="UP000821866">
    <property type="component" value="Chromosome 6"/>
</dbReference>
<dbReference type="InterPro" id="IPR024079">
    <property type="entry name" value="MetalloPept_cat_dom_sf"/>
</dbReference>
<feature type="compositionally biased region" description="Basic and acidic residues" evidence="1">
    <location>
        <begin position="344"/>
        <end position="370"/>
    </location>
</feature>
<evidence type="ECO:0000256" key="1">
    <source>
        <dbReference type="SAM" id="MobiDB-lite"/>
    </source>
</evidence>
<comment type="caution">
    <text evidence="3">The sequence shown here is derived from an EMBL/GenBank/DDBJ whole genome shotgun (WGS) entry which is preliminary data.</text>
</comment>
<proteinExistence type="predicted"/>
<dbReference type="EMBL" id="JABSTU010000008">
    <property type="protein sequence ID" value="KAH8024097.1"/>
    <property type="molecule type" value="Genomic_DNA"/>
</dbReference>
<evidence type="ECO:0000313" key="4">
    <source>
        <dbReference type="Proteomes" id="UP000821866"/>
    </source>
</evidence>
<feature type="compositionally biased region" description="Basic and acidic residues" evidence="1">
    <location>
        <begin position="118"/>
        <end position="132"/>
    </location>
</feature>
<dbReference type="SUPFAM" id="SSF55486">
    <property type="entry name" value="Metalloproteases ('zincins'), catalytic domain"/>
    <property type="match status" value="1"/>
</dbReference>
<protein>
    <recommendedName>
        <fullName evidence="2">Peptidase M13 C-terminal domain-containing protein</fullName>
    </recommendedName>
</protein>
<feature type="compositionally biased region" description="Polar residues" evidence="1">
    <location>
        <begin position="229"/>
        <end position="241"/>
    </location>
</feature>
<dbReference type="GO" id="GO:0006508">
    <property type="term" value="P:proteolysis"/>
    <property type="evidence" value="ECO:0007669"/>
    <property type="project" value="InterPro"/>
</dbReference>
<accession>A0A9J6DQ90</accession>
<gene>
    <name evidence="3" type="ORF">HPB51_021718</name>
</gene>
<dbReference type="Pfam" id="PF01431">
    <property type="entry name" value="Peptidase_M13"/>
    <property type="match status" value="1"/>
</dbReference>